<evidence type="ECO:0000256" key="4">
    <source>
        <dbReference type="ARBA" id="ARBA00022801"/>
    </source>
</evidence>
<keyword evidence="13" id="KW-1185">Reference proteome</keyword>
<dbReference type="CDD" id="cd01748">
    <property type="entry name" value="GATase1_IGP_Synthase"/>
    <property type="match status" value="1"/>
</dbReference>
<keyword evidence="7 10" id="KW-0456">Lyase</keyword>
<evidence type="ECO:0000256" key="8">
    <source>
        <dbReference type="ARBA" id="ARBA00047838"/>
    </source>
</evidence>
<comment type="caution">
    <text evidence="12">The sequence shown here is derived from an EMBL/GenBank/DDBJ whole genome shotgun (WGS) entry which is preliminary data.</text>
</comment>
<evidence type="ECO:0000256" key="5">
    <source>
        <dbReference type="ARBA" id="ARBA00022962"/>
    </source>
</evidence>
<feature type="domain" description="Glutamine amidotransferase" evidence="11">
    <location>
        <begin position="32"/>
        <end position="212"/>
    </location>
</feature>
<evidence type="ECO:0000256" key="7">
    <source>
        <dbReference type="ARBA" id="ARBA00023239"/>
    </source>
</evidence>
<evidence type="ECO:0000256" key="2">
    <source>
        <dbReference type="ARBA" id="ARBA00011152"/>
    </source>
</evidence>
<dbReference type="PIRSF" id="PIRSF000495">
    <property type="entry name" value="Amidotransf_hisH"/>
    <property type="match status" value="1"/>
</dbReference>
<dbReference type="InterPro" id="IPR029062">
    <property type="entry name" value="Class_I_gatase-like"/>
</dbReference>
<dbReference type="PROSITE" id="PS51273">
    <property type="entry name" value="GATASE_TYPE_1"/>
    <property type="match status" value="1"/>
</dbReference>
<dbReference type="PANTHER" id="PTHR42701">
    <property type="entry name" value="IMIDAZOLE GLYCEROL PHOSPHATE SYNTHASE SUBUNIT HISH"/>
    <property type="match status" value="1"/>
</dbReference>
<keyword evidence="5 10" id="KW-0315">Glutamine amidotransferase</keyword>
<dbReference type="RefSeq" id="WP_354552969.1">
    <property type="nucleotide sequence ID" value="NZ_JBEPSM010000003.1"/>
</dbReference>
<keyword evidence="10" id="KW-0963">Cytoplasm</keyword>
<evidence type="ECO:0000256" key="6">
    <source>
        <dbReference type="ARBA" id="ARBA00023102"/>
    </source>
</evidence>
<evidence type="ECO:0000256" key="10">
    <source>
        <dbReference type="HAMAP-Rule" id="MF_00278"/>
    </source>
</evidence>
<accession>A0ABV2R3C7</accession>
<name>A0ABV2R3C7_9HYPH</name>
<evidence type="ECO:0000313" key="12">
    <source>
        <dbReference type="EMBL" id="MET4635521.1"/>
    </source>
</evidence>
<dbReference type="Pfam" id="PF00117">
    <property type="entry name" value="GATase"/>
    <property type="match status" value="1"/>
</dbReference>
<dbReference type="PANTHER" id="PTHR42701:SF1">
    <property type="entry name" value="IMIDAZOLE GLYCEROL PHOSPHATE SYNTHASE SUBUNIT HISH"/>
    <property type="match status" value="1"/>
</dbReference>
<evidence type="ECO:0000256" key="9">
    <source>
        <dbReference type="ARBA" id="ARBA00049534"/>
    </source>
</evidence>
<feature type="active site" description="Nucleophile" evidence="10">
    <location>
        <position position="88"/>
    </location>
</feature>
<dbReference type="Proteomes" id="UP001549321">
    <property type="component" value="Unassembled WGS sequence"/>
</dbReference>
<evidence type="ECO:0000256" key="3">
    <source>
        <dbReference type="ARBA" id="ARBA00022605"/>
    </source>
</evidence>
<feature type="active site" evidence="10">
    <location>
        <position position="198"/>
    </location>
</feature>
<dbReference type="GO" id="GO:0016829">
    <property type="term" value="F:lyase activity"/>
    <property type="evidence" value="ECO:0007669"/>
    <property type="project" value="UniProtKB-KW"/>
</dbReference>
<comment type="function">
    <text evidence="10">IGPS catalyzes the conversion of PRFAR and glutamine to IGP, AICAR and glutamate. The HisH subunit catalyzes the hydrolysis of glutamine to glutamate and ammonia as part of the synthesis of IGP and AICAR. The resulting ammonia molecule is channeled to the active site of HisF.</text>
</comment>
<dbReference type="EMBL" id="JBEPSM010000003">
    <property type="protein sequence ID" value="MET4635521.1"/>
    <property type="molecule type" value="Genomic_DNA"/>
</dbReference>
<reference evidence="12 13" key="1">
    <citation type="submission" date="2024-06" db="EMBL/GenBank/DDBJ databases">
        <title>Sorghum-associated microbial communities from plants grown in Nebraska, USA.</title>
        <authorList>
            <person name="Schachtman D."/>
        </authorList>
    </citation>
    <scope>NUCLEOTIDE SEQUENCE [LARGE SCALE GENOMIC DNA]</scope>
    <source>
        <strain evidence="12 13">3207</strain>
    </source>
</reference>
<keyword evidence="4 10" id="KW-0378">Hydrolase</keyword>
<dbReference type="InterPro" id="IPR017926">
    <property type="entry name" value="GATASE"/>
</dbReference>
<dbReference type="EC" id="4.3.2.10" evidence="10"/>
<gene>
    <name evidence="10" type="primary">hisH</name>
    <name evidence="12" type="ORF">ABIE08_003472</name>
</gene>
<keyword evidence="3 10" id="KW-0028">Amino-acid biosynthesis</keyword>
<organism evidence="12 13">
    <name type="scientific">Kaistia defluvii</name>
    <dbReference type="NCBI Taxonomy" id="410841"/>
    <lineage>
        <taxon>Bacteria</taxon>
        <taxon>Pseudomonadati</taxon>
        <taxon>Pseudomonadota</taxon>
        <taxon>Alphaproteobacteria</taxon>
        <taxon>Hyphomicrobiales</taxon>
        <taxon>Kaistiaceae</taxon>
        <taxon>Kaistia</taxon>
    </lineage>
</organism>
<dbReference type="Gene3D" id="3.40.50.880">
    <property type="match status" value="1"/>
</dbReference>
<comment type="subunit">
    <text evidence="2 10">Heterodimer of HisH and HisF.</text>
</comment>
<sequence length="216" mass="22813">MTIAIIDYGAGNLRSAAKALELAASRNGSTAPVVVTADPEVVAKADHIVLPGDGAFADCRTSLDSVDGMIEAINEAIDAQGRPFLGICVGMQLLATRGIEYGVTKGLGRIQGEVRRIEPSDPRLKIPHMGWNTLNASGPHPLLDGIALGDDGWHAYFLHGYQFYAEHAGDVVATADYGGPITAIVTTGNIAGTQFHPEKSQKLGLALLANFLKWKP</sequence>
<dbReference type="NCBIfam" id="TIGR01855">
    <property type="entry name" value="IMP_synth_hisH"/>
    <property type="match status" value="1"/>
</dbReference>
<evidence type="ECO:0000256" key="1">
    <source>
        <dbReference type="ARBA" id="ARBA00005091"/>
    </source>
</evidence>
<comment type="pathway">
    <text evidence="1 10">Amino-acid biosynthesis; L-histidine biosynthesis; L-histidine from 5-phospho-alpha-D-ribose 1-diphosphate: step 5/9.</text>
</comment>
<comment type="catalytic activity">
    <reaction evidence="8 10">
        <text>5-[(5-phospho-1-deoxy-D-ribulos-1-ylimino)methylamino]-1-(5-phospho-beta-D-ribosyl)imidazole-4-carboxamide + L-glutamine = D-erythro-1-(imidazol-4-yl)glycerol 3-phosphate + 5-amino-1-(5-phospho-beta-D-ribosyl)imidazole-4-carboxamide + L-glutamate + H(+)</text>
        <dbReference type="Rhea" id="RHEA:24793"/>
        <dbReference type="ChEBI" id="CHEBI:15378"/>
        <dbReference type="ChEBI" id="CHEBI:29985"/>
        <dbReference type="ChEBI" id="CHEBI:58278"/>
        <dbReference type="ChEBI" id="CHEBI:58359"/>
        <dbReference type="ChEBI" id="CHEBI:58475"/>
        <dbReference type="ChEBI" id="CHEBI:58525"/>
        <dbReference type="EC" id="4.3.2.10"/>
    </reaction>
</comment>
<feature type="active site" evidence="10">
    <location>
        <position position="196"/>
    </location>
</feature>
<dbReference type="EC" id="3.5.1.2" evidence="10"/>
<dbReference type="InterPro" id="IPR010139">
    <property type="entry name" value="Imidazole-glycPsynth_HisH"/>
</dbReference>
<comment type="catalytic activity">
    <reaction evidence="9 10">
        <text>L-glutamine + H2O = L-glutamate + NH4(+)</text>
        <dbReference type="Rhea" id="RHEA:15889"/>
        <dbReference type="ChEBI" id="CHEBI:15377"/>
        <dbReference type="ChEBI" id="CHEBI:28938"/>
        <dbReference type="ChEBI" id="CHEBI:29985"/>
        <dbReference type="ChEBI" id="CHEBI:58359"/>
        <dbReference type="EC" id="3.5.1.2"/>
    </reaction>
</comment>
<proteinExistence type="inferred from homology"/>
<dbReference type="SUPFAM" id="SSF52317">
    <property type="entry name" value="Class I glutamine amidotransferase-like"/>
    <property type="match status" value="1"/>
</dbReference>
<dbReference type="HAMAP" id="MF_00278">
    <property type="entry name" value="HisH"/>
    <property type="match status" value="1"/>
</dbReference>
<keyword evidence="6 10" id="KW-0368">Histidine biosynthesis</keyword>
<protein>
    <recommendedName>
        <fullName evidence="10">Imidazole glycerol phosphate synthase subunit HisH</fullName>
        <ecNumber evidence="10">4.3.2.10</ecNumber>
    </recommendedName>
    <alternativeName>
        <fullName evidence="10">IGP synthase glutaminase subunit</fullName>
        <ecNumber evidence="10">3.5.1.2</ecNumber>
    </alternativeName>
    <alternativeName>
        <fullName evidence="10">IGP synthase subunit HisH</fullName>
    </alternativeName>
    <alternativeName>
        <fullName evidence="10">ImGP synthase subunit HisH</fullName>
        <shortName evidence="10">IGPS subunit HisH</shortName>
    </alternativeName>
</protein>
<comment type="subcellular location">
    <subcellularLocation>
        <location evidence="10">Cytoplasm</location>
    </subcellularLocation>
</comment>
<evidence type="ECO:0000313" key="13">
    <source>
        <dbReference type="Proteomes" id="UP001549321"/>
    </source>
</evidence>
<evidence type="ECO:0000259" key="11">
    <source>
        <dbReference type="Pfam" id="PF00117"/>
    </source>
</evidence>